<organism evidence="4">
    <name type="scientific">Caenorhabditis remanei</name>
    <name type="common">Caenorhabditis vulgaris</name>
    <dbReference type="NCBI Taxonomy" id="31234"/>
    <lineage>
        <taxon>Eukaryota</taxon>
        <taxon>Metazoa</taxon>
        <taxon>Ecdysozoa</taxon>
        <taxon>Nematoda</taxon>
        <taxon>Chromadorea</taxon>
        <taxon>Rhabditida</taxon>
        <taxon>Rhabditina</taxon>
        <taxon>Rhabditomorpha</taxon>
        <taxon>Rhabditoidea</taxon>
        <taxon>Rhabditidae</taxon>
        <taxon>Peloderinae</taxon>
        <taxon>Caenorhabditis</taxon>
    </lineage>
</organism>
<feature type="region of interest" description="Disordered" evidence="1">
    <location>
        <begin position="165"/>
        <end position="187"/>
    </location>
</feature>
<dbReference type="InParanoid" id="E3LPC0"/>
<dbReference type="HOGENOM" id="CLU_875030_0_0_1"/>
<reference evidence="3" key="1">
    <citation type="submission" date="2007-07" db="EMBL/GenBank/DDBJ databases">
        <title>PCAP assembly of the Caenorhabditis remanei genome.</title>
        <authorList>
            <consortium name="The Caenorhabditis remanei Sequencing Consortium"/>
            <person name="Wilson R.K."/>
        </authorList>
    </citation>
    <scope>NUCLEOTIDE SEQUENCE [LARGE SCALE GENOMIC DNA]</scope>
    <source>
        <strain evidence="3">PB4641</strain>
    </source>
</reference>
<feature type="compositionally biased region" description="Acidic residues" evidence="1">
    <location>
        <begin position="256"/>
        <end position="267"/>
    </location>
</feature>
<dbReference type="eggNOG" id="ENOG502SZ96">
    <property type="taxonomic scope" value="Eukaryota"/>
</dbReference>
<accession>E3LPC0</accession>
<feature type="chain" id="PRO_5003174317" evidence="2">
    <location>
        <begin position="20"/>
        <end position="370"/>
    </location>
</feature>
<evidence type="ECO:0000256" key="2">
    <source>
        <dbReference type="SAM" id="SignalP"/>
    </source>
</evidence>
<protein>
    <submittedName>
        <fullName evidence="3">Uncharacterized protein</fullName>
    </submittedName>
</protein>
<gene>
    <name evidence="3" type="ORF">CRE_27559</name>
</gene>
<proteinExistence type="predicted"/>
<evidence type="ECO:0000313" key="3">
    <source>
        <dbReference type="EMBL" id="EFP05341.1"/>
    </source>
</evidence>
<keyword evidence="2" id="KW-0732">Signal</keyword>
<evidence type="ECO:0000256" key="1">
    <source>
        <dbReference type="SAM" id="MobiDB-lite"/>
    </source>
</evidence>
<sequence length="370" mass="42837">MNFYLFALFFILLIPINQASPVGHDEDEDMTTTASTKRPRIEDGVEDVMTTHPTFTVQRLDAPIERIEIRLIDDNTTHSVPEVTVSTLRDEDRNRASAGRDQFDYGTTTEQVRHRNSICVLRICFQPPEHVHEPDQDPSPAPTEPIPSQEEMYKKVEYVVQPTSIDPTHTYSEPTTTESHEHPTEPIVIGEDPYYYSTMASDKQASAEVKIKQHAESFHNLLLKIQAKAWISVSTSVPKFDGDIDEDDLPPPPAPEDAENEEPEEECLANKEKLTEEVIERLRSETTMYYRLVRQRNDQQKEFCGSGEARDTTSDMYRRCSNWRAEKLVYYYKLMRKTYCQVDNWPNSPKIKKTYGEYLNLFGTFYAFQK</sequence>
<feature type="region of interest" description="Disordered" evidence="1">
    <location>
        <begin position="241"/>
        <end position="268"/>
    </location>
</feature>
<name>E3LPC0_CAERE</name>
<dbReference type="EMBL" id="DS268412">
    <property type="protein sequence ID" value="EFP05341.1"/>
    <property type="molecule type" value="Genomic_DNA"/>
</dbReference>
<dbReference type="Proteomes" id="UP000008281">
    <property type="component" value="Unassembled WGS sequence"/>
</dbReference>
<feature type="signal peptide" evidence="2">
    <location>
        <begin position="1"/>
        <end position="19"/>
    </location>
</feature>
<keyword evidence="4" id="KW-1185">Reference proteome</keyword>
<feature type="compositionally biased region" description="Low complexity" evidence="1">
    <location>
        <begin position="167"/>
        <end position="177"/>
    </location>
</feature>
<dbReference type="FunCoup" id="E3LPC0">
    <property type="interactions" value="20"/>
</dbReference>
<dbReference type="OrthoDB" id="5808239at2759"/>
<evidence type="ECO:0000313" key="4">
    <source>
        <dbReference type="Proteomes" id="UP000008281"/>
    </source>
</evidence>
<dbReference type="AlphaFoldDB" id="E3LPC0"/>